<evidence type="ECO:0000313" key="6">
    <source>
        <dbReference type="Proteomes" id="UP000007842"/>
    </source>
</evidence>
<dbReference type="Proteomes" id="UP000007842">
    <property type="component" value="Chromosome"/>
</dbReference>
<dbReference type="PANTHER" id="PTHR34135">
    <property type="entry name" value="LYSOZYME"/>
    <property type="match status" value="1"/>
</dbReference>
<dbReference type="EMBL" id="CP003219">
    <property type="protein sequence ID" value="AEW94058.1"/>
    <property type="molecule type" value="Genomic_DNA"/>
</dbReference>
<dbReference type="SUPFAM" id="SSF51445">
    <property type="entry name" value="(Trans)glycosidases"/>
    <property type="match status" value="1"/>
</dbReference>
<keyword evidence="6" id="KW-1185">Reference proteome</keyword>
<comment type="similarity">
    <text evidence="1">Belongs to the glycosyl hydrolase 25 family.</text>
</comment>
<dbReference type="GO" id="GO:0016998">
    <property type="term" value="P:cell wall macromolecule catabolic process"/>
    <property type="evidence" value="ECO:0007669"/>
    <property type="project" value="InterPro"/>
</dbReference>
<keyword evidence="3" id="KW-0326">Glycosidase</keyword>
<evidence type="ECO:0000256" key="1">
    <source>
        <dbReference type="ARBA" id="ARBA00010646"/>
    </source>
</evidence>
<dbReference type="Pfam" id="PF01183">
    <property type="entry name" value="Glyco_hydro_25"/>
    <property type="match status" value="1"/>
</dbReference>
<dbReference type="PATRIC" id="fig|1003195.11.peg.3251"/>
<accession>F8JPZ8</accession>
<dbReference type="PANTHER" id="PTHR34135:SF2">
    <property type="entry name" value="LYSOZYME"/>
    <property type="match status" value="1"/>
</dbReference>
<dbReference type="PROSITE" id="PS51782">
    <property type="entry name" value="LYSM"/>
    <property type="match status" value="1"/>
</dbReference>
<dbReference type="GO" id="GO:0009253">
    <property type="term" value="P:peptidoglycan catabolic process"/>
    <property type="evidence" value="ECO:0007669"/>
    <property type="project" value="InterPro"/>
</dbReference>
<evidence type="ECO:0000256" key="2">
    <source>
        <dbReference type="ARBA" id="ARBA00022801"/>
    </source>
</evidence>
<feature type="domain" description="LysM" evidence="4">
    <location>
        <begin position="194"/>
        <end position="238"/>
    </location>
</feature>
<dbReference type="InterPro" id="IPR018392">
    <property type="entry name" value="LysM"/>
</dbReference>
<dbReference type="eggNOG" id="COG1388">
    <property type="taxonomic scope" value="Bacteria"/>
</dbReference>
<dbReference type="PROSITE" id="PS51904">
    <property type="entry name" value="GLYCOSYL_HYDROL_F25_2"/>
    <property type="match status" value="1"/>
</dbReference>
<dbReference type="Pfam" id="PF01476">
    <property type="entry name" value="LysM"/>
    <property type="match status" value="1"/>
</dbReference>
<proteinExistence type="inferred from homology"/>
<dbReference type="GO" id="GO:0016052">
    <property type="term" value="P:carbohydrate catabolic process"/>
    <property type="evidence" value="ECO:0007669"/>
    <property type="project" value="TreeGrafter"/>
</dbReference>
<dbReference type="GO" id="GO:0003796">
    <property type="term" value="F:lysozyme activity"/>
    <property type="evidence" value="ECO:0007669"/>
    <property type="project" value="InterPro"/>
</dbReference>
<dbReference type="STRING" id="1003195.SCATT_16870"/>
<dbReference type="HOGENOM" id="CLU_1000818_0_0_11"/>
<dbReference type="KEGG" id="sct:SCAT_1690"/>
<evidence type="ECO:0000259" key="4">
    <source>
        <dbReference type="PROSITE" id="PS51782"/>
    </source>
</evidence>
<dbReference type="RefSeq" id="WP_014142448.1">
    <property type="nucleotide sequence ID" value="NC_016111.1"/>
</dbReference>
<dbReference type="InterPro" id="IPR017853">
    <property type="entry name" value="GH"/>
</dbReference>
<dbReference type="OrthoDB" id="287365at2"/>
<dbReference type="SMART" id="SM00641">
    <property type="entry name" value="Glyco_25"/>
    <property type="match status" value="1"/>
</dbReference>
<gene>
    <name evidence="5" type="ordered locus">SCATT_16870</name>
</gene>
<dbReference type="KEGG" id="scy:SCATT_16870"/>
<dbReference type="Gene3D" id="3.10.350.10">
    <property type="entry name" value="LysM domain"/>
    <property type="match status" value="1"/>
</dbReference>
<evidence type="ECO:0000256" key="3">
    <source>
        <dbReference type="ARBA" id="ARBA00023295"/>
    </source>
</evidence>
<accession>G8WP25</accession>
<keyword evidence="2 5" id="KW-0378">Hydrolase</keyword>
<dbReference type="InterPro" id="IPR018077">
    <property type="entry name" value="Glyco_hydro_fam25_subgr"/>
</dbReference>
<dbReference type="CDD" id="cd00118">
    <property type="entry name" value="LysM"/>
    <property type="match status" value="1"/>
</dbReference>
<sequence>MIKGIDVSSYQSTDFDTDGLDFVFIKATEGTSYVNPRMAGQAATARAAGLVVGFYHYISPGDMSAQAAFFVDRCDSVPGDVLFADWEEPGVSCAQKDQFIREVKRLRGSNHKVGLYCNQDYWLNRDSSSYAGDALWIADYVTPGRPRIQANWLFHQYTDRPLDTNVASFANRAALRSWAGGSSAPAPKPTPGPVTYTVRSGDTLSGIAQKYGTTVAKLSAANGIKDPDMIFAGQVLKIVK</sequence>
<dbReference type="SMART" id="SM00257">
    <property type="entry name" value="LysM"/>
    <property type="match status" value="1"/>
</dbReference>
<dbReference type="eggNOG" id="COG3757">
    <property type="taxonomic scope" value="Bacteria"/>
</dbReference>
<evidence type="ECO:0000313" key="5">
    <source>
        <dbReference type="EMBL" id="AEW94058.1"/>
    </source>
</evidence>
<dbReference type="Gene3D" id="3.20.20.80">
    <property type="entry name" value="Glycosidases"/>
    <property type="match status" value="1"/>
</dbReference>
<dbReference type="SUPFAM" id="SSF54106">
    <property type="entry name" value="LysM domain"/>
    <property type="match status" value="1"/>
</dbReference>
<protein>
    <submittedName>
        <fullName evidence="5">Putative hydrolase</fullName>
    </submittedName>
</protein>
<dbReference type="InterPro" id="IPR002053">
    <property type="entry name" value="Glyco_hydro_25"/>
</dbReference>
<name>F8JPZ8_STREN</name>
<reference evidence="6" key="1">
    <citation type="submission" date="2011-12" db="EMBL/GenBank/DDBJ databases">
        <title>Complete genome sequence of Streptomyces cattleya strain DSM 46488.</title>
        <authorList>
            <person name="Ou H.-Y."/>
            <person name="Li P."/>
            <person name="Zhao C."/>
            <person name="O'Hagan D."/>
            <person name="Deng Z."/>
        </authorList>
    </citation>
    <scope>NUCLEOTIDE SEQUENCE [LARGE SCALE GENOMIC DNA]</scope>
    <source>
        <strain evidence="6">ATCC 35852 / DSM 46488 / JCM 4925 / NBRC 14057 / NRRL 8057</strain>
    </source>
</reference>
<dbReference type="AlphaFoldDB" id="F8JPZ8"/>
<dbReference type="CDD" id="cd00599">
    <property type="entry name" value="GH25_muramidase"/>
    <property type="match status" value="1"/>
</dbReference>
<dbReference type="InterPro" id="IPR036779">
    <property type="entry name" value="LysM_dom_sf"/>
</dbReference>
<organism evidence="5 6">
    <name type="scientific">Streptantibioticus cattleyicolor (strain ATCC 35852 / DSM 46488 / JCM 4925 / NBRC 14057 / NRRL 8057)</name>
    <name type="common">Streptomyces cattleya</name>
    <dbReference type="NCBI Taxonomy" id="1003195"/>
    <lineage>
        <taxon>Bacteria</taxon>
        <taxon>Bacillati</taxon>
        <taxon>Actinomycetota</taxon>
        <taxon>Actinomycetes</taxon>
        <taxon>Kitasatosporales</taxon>
        <taxon>Streptomycetaceae</taxon>
        <taxon>Streptantibioticus</taxon>
    </lineage>
</organism>